<feature type="binding site" evidence="8">
    <location>
        <begin position="63"/>
        <end position="67"/>
    </location>
    <ligand>
        <name>GTP</name>
        <dbReference type="ChEBI" id="CHEBI:37565"/>
    </ligand>
</feature>
<keyword evidence="5 8" id="KW-0547">Nucleotide-binding</keyword>
<dbReference type="FunFam" id="3.30.300.20:FF:000003">
    <property type="entry name" value="GTPase Era"/>
    <property type="match status" value="1"/>
</dbReference>
<evidence type="ECO:0000256" key="10">
    <source>
        <dbReference type="RuleBase" id="RU003761"/>
    </source>
</evidence>
<dbReference type="FunFam" id="3.40.50.300:FF:000094">
    <property type="entry name" value="GTPase Era"/>
    <property type="match status" value="1"/>
</dbReference>
<dbReference type="HAMAP" id="MF_00367">
    <property type="entry name" value="GTPase_Era"/>
    <property type="match status" value="1"/>
</dbReference>
<dbReference type="PANTHER" id="PTHR42698:SF1">
    <property type="entry name" value="GTPASE ERA, MITOCHONDRIAL"/>
    <property type="match status" value="1"/>
</dbReference>
<dbReference type="InterPro" id="IPR027417">
    <property type="entry name" value="P-loop_NTPase"/>
</dbReference>
<feature type="binding site" evidence="8">
    <location>
        <begin position="16"/>
        <end position="23"/>
    </location>
    <ligand>
        <name>GTP</name>
        <dbReference type="ChEBI" id="CHEBI:37565"/>
    </ligand>
</feature>
<evidence type="ECO:0000256" key="8">
    <source>
        <dbReference type="HAMAP-Rule" id="MF_00367"/>
    </source>
</evidence>
<keyword evidence="8" id="KW-0963">Cytoplasm</keyword>
<dbReference type="InterPro" id="IPR009019">
    <property type="entry name" value="KH_sf_prok-type"/>
</dbReference>
<dbReference type="InterPro" id="IPR030388">
    <property type="entry name" value="G_ERA_dom"/>
</dbReference>
<dbReference type="SUPFAM" id="SSF54814">
    <property type="entry name" value="Prokaryotic type KH domain (KH-domain type II)"/>
    <property type="match status" value="1"/>
</dbReference>
<evidence type="ECO:0000256" key="4">
    <source>
        <dbReference type="ARBA" id="ARBA00022519"/>
    </source>
</evidence>
<evidence type="ECO:0000256" key="6">
    <source>
        <dbReference type="ARBA" id="ARBA00022884"/>
    </source>
</evidence>
<dbReference type="STRING" id="1121391.SAMN02745206_00196"/>
<keyword evidence="6 8" id="KW-0694">RNA-binding</keyword>
<name>A0A1M4SVQ3_9BACT</name>
<dbReference type="InterPro" id="IPR005225">
    <property type="entry name" value="Small_GTP-bd"/>
</dbReference>
<feature type="region of interest" description="G5" evidence="9">
    <location>
        <begin position="155"/>
        <end position="157"/>
    </location>
</feature>
<feature type="region of interest" description="G2" evidence="9">
    <location>
        <begin position="42"/>
        <end position="46"/>
    </location>
</feature>
<dbReference type="PRINTS" id="PR00326">
    <property type="entry name" value="GTP1OBG"/>
</dbReference>
<dbReference type="GO" id="GO:0000028">
    <property type="term" value="P:ribosomal small subunit assembly"/>
    <property type="evidence" value="ECO:0007669"/>
    <property type="project" value="TreeGrafter"/>
</dbReference>
<dbReference type="SUPFAM" id="SSF52540">
    <property type="entry name" value="P-loop containing nucleoside triphosphate hydrolases"/>
    <property type="match status" value="1"/>
</dbReference>
<feature type="region of interest" description="G4" evidence="9">
    <location>
        <begin position="125"/>
        <end position="128"/>
    </location>
</feature>
<dbReference type="InterPro" id="IPR006073">
    <property type="entry name" value="GTP-bd"/>
</dbReference>
<dbReference type="Proteomes" id="UP000184076">
    <property type="component" value="Unassembled WGS sequence"/>
</dbReference>
<feature type="region of interest" description="G1" evidence="9">
    <location>
        <begin position="16"/>
        <end position="23"/>
    </location>
</feature>
<sequence>MATTDPIRSGFVALLGAPNVGKSTLMNQVLKEKISITCPKPQTTRNRILGIYNRPDCQIIFVDTPGIHRARDTFNKILVETALAALEEVDVAAFIVDVTARSSDLDRFVLQCMEKVSTPVVLVLNKVDLVKDKSALLPVMERYRALRDFDAVVPLSALTGEGVAEFVEETVRLLPEGPRYYPEDYITDQPERFFVAEIVREKVFHLTEQEVPYAVAVTVDSFREEPERNLVRIEATVHVERDSQKGIVIGKGGRMLKEIGRQARKELERFLGCRVYLGLFVRVQKNWRRDRRVLGEFGYRMPRGG</sequence>
<dbReference type="GO" id="GO:0005829">
    <property type="term" value="C:cytosol"/>
    <property type="evidence" value="ECO:0007669"/>
    <property type="project" value="TreeGrafter"/>
</dbReference>
<keyword evidence="14" id="KW-1185">Reference proteome</keyword>
<dbReference type="InterPro" id="IPR005662">
    <property type="entry name" value="GTPase_Era-like"/>
</dbReference>
<dbReference type="EMBL" id="FQVB01000003">
    <property type="protein sequence ID" value="SHE36253.1"/>
    <property type="molecule type" value="Genomic_DNA"/>
</dbReference>
<evidence type="ECO:0000313" key="14">
    <source>
        <dbReference type="Proteomes" id="UP000184076"/>
    </source>
</evidence>
<dbReference type="PROSITE" id="PS51713">
    <property type="entry name" value="G_ERA"/>
    <property type="match status" value="1"/>
</dbReference>
<dbReference type="OrthoDB" id="9805918at2"/>
<evidence type="ECO:0000256" key="7">
    <source>
        <dbReference type="ARBA" id="ARBA00023134"/>
    </source>
</evidence>
<keyword evidence="7 8" id="KW-0342">GTP-binding</keyword>
<dbReference type="Pfam" id="PF01926">
    <property type="entry name" value="MMR_HSR1"/>
    <property type="match status" value="1"/>
</dbReference>
<dbReference type="CDD" id="cd22534">
    <property type="entry name" value="KH-II_Era"/>
    <property type="match status" value="1"/>
</dbReference>
<comment type="function">
    <text evidence="8">An essential GTPase that binds both GDP and GTP, with rapid nucleotide exchange. Plays a role in 16S rRNA processing and 30S ribosomal subunit biogenesis and possibly also in cell cycle regulation and energy metabolism.</text>
</comment>
<dbReference type="NCBIfam" id="NF000908">
    <property type="entry name" value="PRK00089.1"/>
    <property type="match status" value="1"/>
</dbReference>
<organism evidence="13 14">
    <name type="scientific">Desulfacinum infernum DSM 9756</name>
    <dbReference type="NCBI Taxonomy" id="1121391"/>
    <lineage>
        <taxon>Bacteria</taxon>
        <taxon>Pseudomonadati</taxon>
        <taxon>Thermodesulfobacteriota</taxon>
        <taxon>Syntrophobacteria</taxon>
        <taxon>Syntrophobacterales</taxon>
        <taxon>Syntrophobacteraceae</taxon>
        <taxon>Desulfacinum</taxon>
    </lineage>
</organism>
<evidence type="ECO:0000256" key="2">
    <source>
        <dbReference type="ARBA" id="ARBA00020484"/>
    </source>
</evidence>
<dbReference type="GO" id="GO:0005525">
    <property type="term" value="F:GTP binding"/>
    <property type="evidence" value="ECO:0007669"/>
    <property type="project" value="UniProtKB-UniRule"/>
</dbReference>
<dbReference type="PROSITE" id="PS50823">
    <property type="entry name" value="KH_TYPE_2"/>
    <property type="match status" value="1"/>
</dbReference>
<accession>A0A1M4SVQ3</accession>
<evidence type="ECO:0000256" key="1">
    <source>
        <dbReference type="ARBA" id="ARBA00007921"/>
    </source>
</evidence>
<evidence type="ECO:0000256" key="9">
    <source>
        <dbReference type="PROSITE-ProRule" id="PRU01050"/>
    </source>
</evidence>
<dbReference type="GO" id="GO:0005886">
    <property type="term" value="C:plasma membrane"/>
    <property type="evidence" value="ECO:0007669"/>
    <property type="project" value="UniProtKB-SubCell"/>
</dbReference>
<feature type="domain" description="KH type-2" evidence="11">
    <location>
        <begin position="207"/>
        <end position="285"/>
    </location>
</feature>
<comment type="subunit">
    <text evidence="8">Monomer.</text>
</comment>
<dbReference type="CDD" id="cd04163">
    <property type="entry name" value="Era"/>
    <property type="match status" value="1"/>
</dbReference>
<keyword evidence="8" id="KW-0472">Membrane</keyword>
<evidence type="ECO:0000259" key="12">
    <source>
        <dbReference type="PROSITE" id="PS51713"/>
    </source>
</evidence>
<dbReference type="InterPro" id="IPR004044">
    <property type="entry name" value="KH_dom_type_2"/>
</dbReference>
<dbReference type="GO" id="GO:0003924">
    <property type="term" value="F:GTPase activity"/>
    <property type="evidence" value="ECO:0007669"/>
    <property type="project" value="UniProtKB-UniRule"/>
</dbReference>
<dbReference type="NCBIfam" id="TIGR00436">
    <property type="entry name" value="era"/>
    <property type="match status" value="1"/>
</dbReference>
<dbReference type="GO" id="GO:0070181">
    <property type="term" value="F:small ribosomal subunit rRNA binding"/>
    <property type="evidence" value="ECO:0007669"/>
    <property type="project" value="UniProtKB-UniRule"/>
</dbReference>
<gene>
    <name evidence="8" type="primary">era</name>
    <name evidence="13" type="ORF">SAMN02745206_00196</name>
</gene>
<feature type="region of interest" description="G3" evidence="9">
    <location>
        <begin position="63"/>
        <end position="66"/>
    </location>
</feature>
<keyword evidence="4" id="KW-0997">Cell inner membrane</keyword>
<proteinExistence type="inferred from homology"/>
<reference evidence="14" key="1">
    <citation type="submission" date="2016-11" db="EMBL/GenBank/DDBJ databases">
        <authorList>
            <person name="Varghese N."/>
            <person name="Submissions S."/>
        </authorList>
    </citation>
    <scope>NUCLEOTIDE SEQUENCE [LARGE SCALE GENOMIC DNA]</scope>
    <source>
        <strain evidence="14">DSM 9756</strain>
    </source>
</reference>
<feature type="binding site" evidence="8">
    <location>
        <begin position="125"/>
        <end position="128"/>
    </location>
    <ligand>
        <name>GTP</name>
        <dbReference type="ChEBI" id="CHEBI:37565"/>
    </ligand>
</feature>
<dbReference type="PANTHER" id="PTHR42698">
    <property type="entry name" value="GTPASE ERA"/>
    <property type="match status" value="1"/>
</dbReference>
<dbReference type="NCBIfam" id="TIGR00231">
    <property type="entry name" value="small_GTP"/>
    <property type="match status" value="1"/>
</dbReference>
<comment type="subcellular location">
    <subcellularLocation>
        <location evidence="8">Cytoplasm</location>
    </subcellularLocation>
    <subcellularLocation>
        <location evidence="8">Cell membrane</location>
        <topology evidence="8">Peripheral membrane protein</topology>
    </subcellularLocation>
</comment>
<keyword evidence="8" id="KW-0699">rRNA-binding</keyword>
<keyword evidence="3 8" id="KW-0690">Ribosome biogenesis</keyword>
<protein>
    <recommendedName>
        <fullName evidence="2 8">GTPase Era</fullName>
    </recommendedName>
</protein>
<evidence type="ECO:0000313" key="13">
    <source>
        <dbReference type="EMBL" id="SHE36253.1"/>
    </source>
</evidence>
<evidence type="ECO:0000256" key="3">
    <source>
        <dbReference type="ARBA" id="ARBA00022517"/>
    </source>
</evidence>
<comment type="similarity">
    <text evidence="1 8 9 10">Belongs to the TRAFAC class TrmE-Era-EngA-EngB-Septin-like GTPase superfamily. Era GTPase family.</text>
</comment>
<evidence type="ECO:0000259" key="11">
    <source>
        <dbReference type="PROSITE" id="PS50823"/>
    </source>
</evidence>
<dbReference type="AlphaFoldDB" id="A0A1M4SVQ3"/>
<dbReference type="RefSeq" id="WP_073036088.1">
    <property type="nucleotide sequence ID" value="NZ_FQVB01000003.1"/>
</dbReference>
<dbReference type="InterPro" id="IPR015946">
    <property type="entry name" value="KH_dom-like_a/b"/>
</dbReference>
<dbReference type="Pfam" id="PF07650">
    <property type="entry name" value="KH_2"/>
    <property type="match status" value="1"/>
</dbReference>
<feature type="domain" description="Era-type G" evidence="12">
    <location>
        <begin position="8"/>
        <end position="176"/>
    </location>
</feature>
<keyword evidence="8" id="KW-1003">Cell membrane</keyword>
<dbReference type="Gene3D" id="3.30.300.20">
    <property type="match status" value="1"/>
</dbReference>
<evidence type="ECO:0000256" key="5">
    <source>
        <dbReference type="ARBA" id="ARBA00022741"/>
    </source>
</evidence>
<dbReference type="GO" id="GO:0043024">
    <property type="term" value="F:ribosomal small subunit binding"/>
    <property type="evidence" value="ECO:0007669"/>
    <property type="project" value="TreeGrafter"/>
</dbReference>
<dbReference type="Gene3D" id="3.40.50.300">
    <property type="entry name" value="P-loop containing nucleotide triphosphate hydrolases"/>
    <property type="match status" value="1"/>
</dbReference>